<proteinExistence type="predicted"/>
<sequence>MQFLILKLGRLQEEQRKSVEFSSLKAKQLTKSPSFENSSEVATVKKGWEVKSVDGKQGCSGKAFSKSTTPKVISPREPRTAAHGVNVLLQNIKHQKGGRRVGTKVPMEVARNAKG</sequence>
<evidence type="ECO:0000313" key="2">
    <source>
        <dbReference type="EMBL" id="OWM81831.1"/>
    </source>
</evidence>
<protein>
    <submittedName>
        <fullName evidence="2">Uncharacterized protein</fullName>
    </submittedName>
</protein>
<dbReference type="EMBL" id="MTKT01002214">
    <property type="protein sequence ID" value="OWM81831.1"/>
    <property type="molecule type" value="Genomic_DNA"/>
</dbReference>
<evidence type="ECO:0000313" key="3">
    <source>
        <dbReference type="Proteomes" id="UP000197138"/>
    </source>
</evidence>
<evidence type="ECO:0000256" key="1">
    <source>
        <dbReference type="SAM" id="MobiDB-lite"/>
    </source>
</evidence>
<comment type="caution">
    <text evidence="2">The sequence shown here is derived from an EMBL/GenBank/DDBJ whole genome shotgun (WGS) entry which is preliminary data.</text>
</comment>
<accession>A0A218XBE6</accession>
<reference evidence="3" key="1">
    <citation type="journal article" date="2017" name="Plant J.">
        <title>The pomegranate (Punica granatum L.) genome and the genomics of punicalagin biosynthesis.</title>
        <authorList>
            <person name="Qin G."/>
            <person name="Xu C."/>
            <person name="Ming R."/>
            <person name="Tang H."/>
            <person name="Guyot R."/>
            <person name="Kramer E.M."/>
            <person name="Hu Y."/>
            <person name="Yi X."/>
            <person name="Qi Y."/>
            <person name="Xu X."/>
            <person name="Gao Z."/>
            <person name="Pan H."/>
            <person name="Jian J."/>
            <person name="Tian Y."/>
            <person name="Yue Z."/>
            <person name="Xu Y."/>
        </authorList>
    </citation>
    <scope>NUCLEOTIDE SEQUENCE [LARGE SCALE GENOMIC DNA]</scope>
    <source>
        <strain evidence="3">cv. Dabenzi</strain>
    </source>
</reference>
<feature type="region of interest" description="Disordered" evidence="1">
    <location>
        <begin position="55"/>
        <end position="80"/>
    </location>
</feature>
<dbReference type="Proteomes" id="UP000197138">
    <property type="component" value="Unassembled WGS sequence"/>
</dbReference>
<organism evidence="2 3">
    <name type="scientific">Punica granatum</name>
    <name type="common">Pomegranate</name>
    <dbReference type="NCBI Taxonomy" id="22663"/>
    <lineage>
        <taxon>Eukaryota</taxon>
        <taxon>Viridiplantae</taxon>
        <taxon>Streptophyta</taxon>
        <taxon>Embryophyta</taxon>
        <taxon>Tracheophyta</taxon>
        <taxon>Spermatophyta</taxon>
        <taxon>Magnoliopsida</taxon>
        <taxon>eudicotyledons</taxon>
        <taxon>Gunneridae</taxon>
        <taxon>Pentapetalae</taxon>
        <taxon>rosids</taxon>
        <taxon>malvids</taxon>
        <taxon>Myrtales</taxon>
        <taxon>Lythraceae</taxon>
        <taxon>Punica</taxon>
    </lineage>
</organism>
<dbReference type="AlphaFoldDB" id="A0A218XBE6"/>
<name>A0A218XBE6_PUNGR</name>
<gene>
    <name evidence="2" type="ORF">CDL15_Pgr007869</name>
</gene>